<comment type="caution">
    <text evidence="1">The sequence shown here is derived from an EMBL/GenBank/DDBJ whole genome shotgun (WGS) entry which is preliminary data.</text>
</comment>
<protein>
    <submittedName>
        <fullName evidence="1">Uncharacterized protein</fullName>
    </submittedName>
</protein>
<dbReference type="AlphaFoldDB" id="A0A8J3GGA0"/>
<gene>
    <name evidence="1" type="ORF">GCM10010136_05110</name>
</gene>
<reference evidence="1" key="2">
    <citation type="submission" date="2020-09" db="EMBL/GenBank/DDBJ databases">
        <authorList>
            <person name="Sun Q."/>
            <person name="Kim S."/>
        </authorList>
    </citation>
    <scope>NUCLEOTIDE SEQUENCE</scope>
    <source>
        <strain evidence="1">KCTC 42097</strain>
    </source>
</reference>
<organism evidence="1 2">
    <name type="scientific">Limoniibacter endophyticus</name>
    <dbReference type="NCBI Taxonomy" id="1565040"/>
    <lineage>
        <taxon>Bacteria</taxon>
        <taxon>Pseudomonadati</taxon>
        <taxon>Pseudomonadota</taxon>
        <taxon>Alphaproteobacteria</taxon>
        <taxon>Hyphomicrobiales</taxon>
        <taxon>Bartonellaceae</taxon>
        <taxon>Limoniibacter</taxon>
    </lineage>
</organism>
<proteinExistence type="predicted"/>
<keyword evidence="2" id="KW-1185">Reference proteome</keyword>
<dbReference type="Proteomes" id="UP000641137">
    <property type="component" value="Unassembled WGS sequence"/>
</dbReference>
<evidence type="ECO:0000313" key="2">
    <source>
        <dbReference type="Proteomes" id="UP000641137"/>
    </source>
</evidence>
<evidence type="ECO:0000313" key="1">
    <source>
        <dbReference type="EMBL" id="GHC63629.1"/>
    </source>
</evidence>
<reference evidence="1" key="1">
    <citation type="journal article" date="2014" name="Int. J. Syst. Evol. Microbiol.">
        <title>Complete genome sequence of Corynebacterium casei LMG S-19264T (=DSM 44701T), isolated from a smear-ripened cheese.</title>
        <authorList>
            <consortium name="US DOE Joint Genome Institute (JGI-PGF)"/>
            <person name="Walter F."/>
            <person name="Albersmeier A."/>
            <person name="Kalinowski J."/>
            <person name="Ruckert C."/>
        </authorList>
    </citation>
    <scope>NUCLEOTIDE SEQUENCE</scope>
    <source>
        <strain evidence="1">KCTC 42097</strain>
    </source>
</reference>
<accession>A0A8J3GGA0</accession>
<dbReference type="EMBL" id="BMZO01000002">
    <property type="protein sequence ID" value="GHC63629.1"/>
    <property type="molecule type" value="Genomic_DNA"/>
</dbReference>
<name>A0A8J3GGA0_9HYPH</name>
<sequence length="92" mass="10333">MRAFCLESRIALRRGEALSKLDLLRQVRKDSIQMTFRRRCKSLADTVADPHQLEQPMGDISRETDAIAGRANRVRRLMTIIGALGATALAPR</sequence>